<comment type="caution">
    <text evidence="2">The sequence shown here is derived from an EMBL/GenBank/DDBJ whole genome shotgun (WGS) entry which is preliminary data.</text>
</comment>
<feature type="compositionally biased region" description="Acidic residues" evidence="1">
    <location>
        <begin position="49"/>
        <end position="72"/>
    </location>
</feature>
<keyword evidence="3" id="KW-1185">Reference proteome</keyword>
<dbReference type="InParanoid" id="A0A409XGM3"/>
<evidence type="ECO:0000256" key="1">
    <source>
        <dbReference type="SAM" id="MobiDB-lite"/>
    </source>
</evidence>
<dbReference type="EMBL" id="NHYD01001788">
    <property type="protein sequence ID" value="PPQ89902.1"/>
    <property type="molecule type" value="Genomic_DNA"/>
</dbReference>
<name>A0A409XGM3_PSICY</name>
<organism evidence="2 3">
    <name type="scientific">Psilocybe cyanescens</name>
    <dbReference type="NCBI Taxonomy" id="93625"/>
    <lineage>
        <taxon>Eukaryota</taxon>
        <taxon>Fungi</taxon>
        <taxon>Dikarya</taxon>
        <taxon>Basidiomycota</taxon>
        <taxon>Agaricomycotina</taxon>
        <taxon>Agaricomycetes</taxon>
        <taxon>Agaricomycetidae</taxon>
        <taxon>Agaricales</taxon>
        <taxon>Agaricineae</taxon>
        <taxon>Strophariaceae</taxon>
        <taxon>Psilocybe</taxon>
    </lineage>
</organism>
<evidence type="ECO:0000313" key="2">
    <source>
        <dbReference type="EMBL" id="PPQ89902.1"/>
    </source>
</evidence>
<sequence length="329" mass="37625">MANVAGYSDHQWHEVYRDIDEEMEDLAAERNRNGDRDEEMDADEKVDANEEVDENEDEDEDVDEDVDEEADEDKERLLREEAHPDPARPNHKHHIFSGDARDMFLRITTVCETILDALDNGSGLNDPSFNAINVLSILCSNTTHSTIWNTDRIYTDDSLDSLASQCALMEQNIECSKFMQYLALMHFRTKVESIYRDYLKSGNYTGKMTINCILESISLEDPKTSIRFSTKGRKPDKGSQNDSNFKNATRRYGDWVKKGSMLCMMSGAVEDESSESSEYQVWSSELEKSDDVFDSILFGNFITKRNWEAWSSCITGKASKYTMTDLDAC</sequence>
<dbReference type="Proteomes" id="UP000283269">
    <property type="component" value="Unassembled WGS sequence"/>
</dbReference>
<evidence type="ECO:0000313" key="3">
    <source>
        <dbReference type="Proteomes" id="UP000283269"/>
    </source>
</evidence>
<gene>
    <name evidence="2" type="ORF">CVT25_004861</name>
</gene>
<protein>
    <submittedName>
        <fullName evidence="2">Uncharacterized protein</fullName>
    </submittedName>
</protein>
<proteinExistence type="predicted"/>
<feature type="region of interest" description="Disordered" evidence="1">
    <location>
        <begin position="26"/>
        <end position="74"/>
    </location>
</feature>
<accession>A0A409XGM3</accession>
<dbReference type="AlphaFoldDB" id="A0A409XGM3"/>
<reference evidence="2 3" key="1">
    <citation type="journal article" date="2018" name="Evol. Lett.">
        <title>Horizontal gene cluster transfer increased hallucinogenic mushroom diversity.</title>
        <authorList>
            <person name="Reynolds H.T."/>
            <person name="Vijayakumar V."/>
            <person name="Gluck-Thaler E."/>
            <person name="Korotkin H.B."/>
            <person name="Matheny P.B."/>
            <person name="Slot J.C."/>
        </authorList>
    </citation>
    <scope>NUCLEOTIDE SEQUENCE [LARGE SCALE GENOMIC DNA]</scope>
    <source>
        <strain evidence="2 3">2631</strain>
    </source>
</reference>